<dbReference type="InterPro" id="IPR036322">
    <property type="entry name" value="WD40_repeat_dom_sf"/>
</dbReference>
<keyword evidence="7" id="KW-1185">Reference proteome</keyword>
<dbReference type="Proteomes" id="UP000192247">
    <property type="component" value="Unassembled WGS sequence"/>
</dbReference>
<feature type="region of interest" description="Disordered" evidence="5">
    <location>
        <begin position="213"/>
        <end position="284"/>
    </location>
</feature>
<evidence type="ECO:0000313" key="7">
    <source>
        <dbReference type="Proteomes" id="UP000192247"/>
    </source>
</evidence>
<proteinExistence type="inferred from homology"/>
<keyword evidence="3 4" id="KW-0677">Repeat</keyword>
<evidence type="ECO:0000256" key="1">
    <source>
        <dbReference type="ARBA" id="ARBA00008259"/>
    </source>
</evidence>
<dbReference type="FunFam" id="2.130.10.10:FF:002951">
    <property type="entry name" value="Serine/threonine-protein phosphatase 2A 55 kDa regulatory subunit B"/>
    <property type="match status" value="1"/>
</dbReference>
<dbReference type="FunFam" id="2.130.10.10:FF:000609">
    <property type="entry name" value="Serine/threonine-protein phosphatase 2A 55 kDa regulatory subunit B"/>
    <property type="match status" value="1"/>
</dbReference>
<dbReference type="PRINTS" id="PR00600">
    <property type="entry name" value="PP2APR55"/>
</dbReference>
<dbReference type="PROSITE" id="PS01025">
    <property type="entry name" value="PR55_2"/>
    <property type="match status" value="1"/>
</dbReference>
<dbReference type="InterPro" id="IPR000009">
    <property type="entry name" value="PP2A_PR55"/>
</dbReference>
<dbReference type="InterPro" id="IPR015943">
    <property type="entry name" value="WD40/YVTN_repeat-like_dom_sf"/>
</dbReference>
<dbReference type="AlphaFoldDB" id="A0A1V9XTJ5"/>
<dbReference type="Pfam" id="PF00400">
    <property type="entry name" value="WD40"/>
    <property type="match status" value="1"/>
</dbReference>
<dbReference type="STRING" id="418985.A0A1V9XTJ5"/>
<evidence type="ECO:0000256" key="3">
    <source>
        <dbReference type="ARBA" id="ARBA00022737"/>
    </source>
</evidence>
<evidence type="ECO:0000256" key="5">
    <source>
        <dbReference type="SAM" id="MobiDB-lite"/>
    </source>
</evidence>
<comment type="similarity">
    <text evidence="1 4">Belongs to the phosphatase 2A regulatory subunit B family.</text>
</comment>
<dbReference type="GO" id="GO:0000159">
    <property type="term" value="C:protein phosphatase type 2A complex"/>
    <property type="evidence" value="ECO:0007669"/>
    <property type="project" value="UniProtKB-UniRule"/>
</dbReference>
<organism evidence="6 7">
    <name type="scientific">Tropilaelaps mercedesae</name>
    <dbReference type="NCBI Taxonomy" id="418985"/>
    <lineage>
        <taxon>Eukaryota</taxon>
        <taxon>Metazoa</taxon>
        <taxon>Ecdysozoa</taxon>
        <taxon>Arthropoda</taxon>
        <taxon>Chelicerata</taxon>
        <taxon>Arachnida</taxon>
        <taxon>Acari</taxon>
        <taxon>Parasitiformes</taxon>
        <taxon>Mesostigmata</taxon>
        <taxon>Gamasina</taxon>
        <taxon>Dermanyssoidea</taxon>
        <taxon>Laelapidae</taxon>
        <taxon>Tropilaelaps</taxon>
    </lineage>
</organism>
<dbReference type="GO" id="GO:0019888">
    <property type="term" value="F:protein phosphatase regulator activity"/>
    <property type="evidence" value="ECO:0007669"/>
    <property type="project" value="InterPro"/>
</dbReference>
<dbReference type="InterPro" id="IPR001680">
    <property type="entry name" value="WD40_rpt"/>
</dbReference>
<dbReference type="InParanoid" id="A0A1V9XTJ5"/>
<evidence type="ECO:0000256" key="2">
    <source>
        <dbReference type="ARBA" id="ARBA00022574"/>
    </source>
</evidence>
<protein>
    <recommendedName>
        <fullName evidence="4">Serine/threonine-protein phosphatase 2A 55 kDa regulatory subunit B</fullName>
    </recommendedName>
</protein>
<dbReference type="FunCoup" id="A0A1V9XTJ5">
    <property type="interactions" value="1320"/>
</dbReference>
<feature type="compositionally biased region" description="Low complexity" evidence="5">
    <location>
        <begin position="236"/>
        <end position="255"/>
    </location>
</feature>
<dbReference type="EMBL" id="MNPL01004424">
    <property type="protein sequence ID" value="OQR76761.1"/>
    <property type="molecule type" value="Genomic_DNA"/>
</dbReference>
<gene>
    <name evidence="6" type="ORF">BIW11_07571</name>
</gene>
<dbReference type="OrthoDB" id="6274823at2759"/>
<dbReference type="InterPro" id="IPR018067">
    <property type="entry name" value="PP2A_PR55_CS"/>
</dbReference>
<keyword evidence="2 4" id="KW-0853">WD repeat</keyword>
<dbReference type="SMART" id="SM00320">
    <property type="entry name" value="WD40"/>
    <property type="match status" value="7"/>
</dbReference>
<name>A0A1V9XTJ5_9ACAR</name>
<evidence type="ECO:0000256" key="4">
    <source>
        <dbReference type="RuleBase" id="RU331113"/>
    </source>
</evidence>
<evidence type="ECO:0000313" key="6">
    <source>
        <dbReference type="EMBL" id="OQR76761.1"/>
    </source>
</evidence>
<dbReference type="SUPFAM" id="SSF50978">
    <property type="entry name" value="WD40 repeat-like"/>
    <property type="match status" value="1"/>
</dbReference>
<comment type="caution">
    <text evidence="6">The sequence shown here is derived from an EMBL/GenBank/DDBJ whole genome shotgun (WGS) entry which is preliminary data.</text>
</comment>
<reference evidence="6 7" key="1">
    <citation type="journal article" date="2017" name="Gigascience">
        <title>Draft genome of the honey bee ectoparasitic mite, Tropilaelaps mercedesae, is shaped by the parasitic life history.</title>
        <authorList>
            <person name="Dong X."/>
            <person name="Armstrong S.D."/>
            <person name="Xia D."/>
            <person name="Makepeace B.L."/>
            <person name="Darby A.C."/>
            <person name="Kadowaki T."/>
        </authorList>
    </citation>
    <scope>NUCLEOTIDE SEQUENCE [LARGE SCALE GENOMIC DNA]</scope>
    <source>
        <strain evidence="6">Wuxi-XJTLU</strain>
    </source>
</reference>
<accession>A0A1V9XTJ5</accession>
<dbReference type="PANTHER" id="PTHR11871">
    <property type="entry name" value="PROTEIN PHOSPHATASE PP2A REGULATORY SUBUNIT B"/>
    <property type="match status" value="1"/>
</dbReference>
<sequence length="744" mass="83008">MEPSKHARQPIETVHPITLFIKASVFWWAIMKAKFQTIVRATMPFLSAGARGKQLQHQQQQCDDGMRMDSSRSPTGLIGFDEQAGDGLAPDDRYLDELRDIGGTITSSHQGLRSLLPPLDRKKKTAALLVVADSGQNLLGSNTRSSAASVSCEPCLPAVSHRGAPLPLDVVVVRRHLVPSGLCVCVFGERRGPKQNGESDEIAFVRRSDRVKSCREATRDVGPSPASPTAPMAGTSAGDSARSAKAAGAVASSSLSKRHKSGSLSEEVSAAGYTDGRPASGSLLRPEQIEFPGNCTGGEIQWQFSQVKGTLDDEVTEADIISCVEFNHDGELLATGDKGGRVVIFHCEQPQSSKRGGHGAGAPGEYTVYSTFQSHEPEFDYLKSLEIEERINKIRWLRRKNQAHFLLSTNDKTIKLWKVSERDKKIDGYNLPPEGPAPSLTDSSELKVPTIAPMELMVEASPRRVFANAHTYHINSISVNSDQETYLSADDLRINLWHLECTDQSFNIVDIKPANMEELTEVITAAEFHPHHCQHLVYSSSKGTLRLCDMRQAALCDQHAKLFEEPEDPTNRSFFSEIISSISDVKFSHCGRYLLSRDYLTVKVWDLQMENRPVQTFDVHEYLRTRLCSLYENDCIFDKFECCWNGNDNYIMTGSYNNFFRVFDRNTKRDVTLEASKEIAKPRTLLRPRRVCATATGVGKRKKEELTVDCLDFNRKILHTAWHPRDNVLAVAATNNLYLFTERR</sequence>
<dbReference type="Gene3D" id="2.130.10.10">
    <property type="entry name" value="YVTN repeat-like/Quinoprotein amine dehydrogenase"/>
    <property type="match status" value="2"/>
</dbReference>